<evidence type="ECO:0000313" key="3">
    <source>
        <dbReference type="Proteomes" id="UP000735302"/>
    </source>
</evidence>
<comment type="caution">
    <text evidence="2">The sequence shown here is derived from an EMBL/GenBank/DDBJ whole genome shotgun (WGS) entry which is preliminary data.</text>
</comment>
<keyword evidence="3" id="KW-1185">Reference proteome</keyword>
<feature type="compositionally biased region" description="Polar residues" evidence="1">
    <location>
        <begin position="1"/>
        <end position="12"/>
    </location>
</feature>
<dbReference type="Proteomes" id="UP000735302">
    <property type="component" value="Unassembled WGS sequence"/>
</dbReference>
<reference evidence="2 3" key="1">
    <citation type="journal article" date="2021" name="Elife">
        <title>Chloroplast acquisition without the gene transfer in kleptoplastic sea slugs, Plakobranchus ocellatus.</title>
        <authorList>
            <person name="Maeda T."/>
            <person name="Takahashi S."/>
            <person name="Yoshida T."/>
            <person name="Shimamura S."/>
            <person name="Takaki Y."/>
            <person name="Nagai Y."/>
            <person name="Toyoda A."/>
            <person name="Suzuki Y."/>
            <person name="Arimoto A."/>
            <person name="Ishii H."/>
            <person name="Satoh N."/>
            <person name="Nishiyama T."/>
            <person name="Hasebe M."/>
            <person name="Maruyama T."/>
            <person name="Minagawa J."/>
            <person name="Obokata J."/>
            <person name="Shigenobu S."/>
        </authorList>
    </citation>
    <scope>NUCLEOTIDE SEQUENCE [LARGE SCALE GENOMIC DNA]</scope>
</reference>
<dbReference type="EMBL" id="BLXT01004313">
    <property type="protein sequence ID" value="GFO11464.1"/>
    <property type="molecule type" value="Genomic_DNA"/>
</dbReference>
<evidence type="ECO:0000313" key="2">
    <source>
        <dbReference type="EMBL" id="GFO11464.1"/>
    </source>
</evidence>
<feature type="region of interest" description="Disordered" evidence="1">
    <location>
        <begin position="1"/>
        <end position="47"/>
    </location>
</feature>
<gene>
    <name evidence="2" type="ORF">PoB_003796900</name>
</gene>
<dbReference type="AlphaFoldDB" id="A0AAV4AUJ7"/>
<feature type="compositionally biased region" description="Basic and acidic residues" evidence="1">
    <location>
        <begin position="14"/>
        <end position="27"/>
    </location>
</feature>
<protein>
    <submittedName>
        <fullName evidence="2">Uncharacterized protein</fullName>
    </submittedName>
</protein>
<organism evidence="2 3">
    <name type="scientific">Plakobranchus ocellatus</name>
    <dbReference type="NCBI Taxonomy" id="259542"/>
    <lineage>
        <taxon>Eukaryota</taxon>
        <taxon>Metazoa</taxon>
        <taxon>Spiralia</taxon>
        <taxon>Lophotrochozoa</taxon>
        <taxon>Mollusca</taxon>
        <taxon>Gastropoda</taxon>
        <taxon>Heterobranchia</taxon>
        <taxon>Euthyneura</taxon>
        <taxon>Panpulmonata</taxon>
        <taxon>Sacoglossa</taxon>
        <taxon>Placobranchoidea</taxon>
        <taxon>Plakobranchidae</taxon>
        <taxon>Plakobranchus</taxon>
    </lineage>
</organism>
<proteinExistence type="predicted"/>
<feature type="compositionally biased region" description="Basic and acidic residues" evidence="1">
    <location>
        <begin position="37"/>
        <end position="47"/>
    </location>
</feature>
<sequence length="247" mass="29513">MQGKESLNSTDNDACAREVRQLRDQSTRRRTSTAKMHAQENRQQHRERCVHKRTLTAPRTMHAQEKLNSTEGNVCTRKLRRLRERCTYKGTLTQKKKKKKTINVRENFDVTENDPRTRELRQQRCSYKRTSTAPRTMHAQGNFDAKKKKKKTTINVRENFNDTENDACTKEFQQHREQCVHKRISTVPKTIDALKNFDDIENDKHARELQRFRERCTHNNYRTREIRPQPCDVRFWALDKAWRGVCL</sequence>
<accession>A0AAV4AUJ7</accession>
<evidence type="ECO:0000256" key="1">
    <source>
        <dbReference type="SAM" id="MobiDB-lite"/>
    </source>
</evidence>
<name>A0AAV4AUJ7_9GAST</name>